<dbReference type="EMBL" id="CAJJDM010000052">
    <property type="protein sequence ID" value="CAD8074143.1"/>
    <property type="molecule type" value="Genomic_DNA"/>
</dbReference>
<organism evidence="1 2">
    <name type="scientific">Paramecium primaurelia</name>
    <dbReference type="NCBI Taxonomy" id="5886"/>
    <lineage>
        <taxon>Eukaryota</taxon>
        <taxon>Sar</taxon>
        <taxon>Alveolata</taxon>
        <taxon>Ciliophora</taxon>
        <taxon>Intramacronucleata</taxon>
        <taxon>Oligohymenophorea</taxon>
        <taxon>Peniculida</taxon>
        <taxon>Parameciidae</taxon>
        <taxon>Paramecium</taxon>
    </lineage>
</organism>
<reference evidence="1" key="1">
    <citation type="submission" date="2021-01" db="EMBL/GenBank/DDBJ databases">
        <authorList>
            <consortium name="Genoscope - CEA"/>
            <person name="William W."/>
        </authorList>
    </citation>
    <scope>NUCLEOTIDE SEQUENCE</scope>
</reference>
<name>A0A8S1M8H5_PARPR</name>
<comment type="caution">
    <text evidence="1">The sequence shown here is derived from an EMBL/GenBank/DDBJ whole genome shotgun (WGS) entry which is preliminary data.</text>
</comment>
<gene>
    <name evidence="1" type="ORF">PPRIM_AZ9-3.1.T0520100</name>
</gene>
<proteinExistence type="predicted"/>
<evidence type="ECO:0000313" key="2">
    <source>
        <dbReference type="Proteomes" id="UP000688137"/>
    </source>
</evidence>
<accession>A0A8S1M8H5</accession>
<dbReference type="Proteomes" id="UP000688137">
    <property type="component" value="Unassembled WGS sequence"/>
</dbReference>
<dbReference type="AlphaFoldDB" id="A0A8S1M8H5"/>
<sequence length="157" mass="18912">MIKNLSIENIMQSICRFEDQIYLIHQLLSPLKRLELLDFIIQKQQKKNPTHYSYSIKIHDYFLNIVNEVGSQFLINKNYQKKIQFLIGLEDGLIKLNDLEKFEIIQQIQMDLWISVKSMRNYETKRLLNYFKLFNKQNNSSLRCQSNKFSEMPINDE</sequence>
<evidence type="ECO:0000313" key="1">
    <source>
        <dbReference type="EMBL" id="CAD8074143.1"/>
    </source>
</evidence>
<protein>
    <submittedName>
        <fullName evidence="1">Uncharacterized protein</fullName>
    </submittedName>
</protein>
<keyword evidence="2" id="KW-1185">Reference proteome</keyword>